<protein>
    <recommendedName>
        <fullName evidence="4">Sortase family protein</fullName>
    </recommendedName>
</protein>
<dbReference type="Proteomes" id="UP000034492">
    <property type="component" value="Unassembled WGS sequence"/>
</dbReference>
<dbReference type="InterPro" id="IPR023365">
    <property type="entry name" value="Sortase_dom-sf"/>
</dbReference>
<organism evidence="2 3">
    <name type="scientific">Candidatus Daviesbacteria bacterium GW2011_GWB1_36_5</name>
    <dbReference type="NCBI Taxonomy" id="1618426"/>
    <lineage>
        <taxon>Bacteria</taxon>
        <taxon>Candidatus Daviesiibacteriota</taxon>
    </lineage>
</organism>
<dbReference type="AlphaFoldDB" id="A0A0G0ETV4"/>
<evidence type="ECO:0000256" key="1">
    <source>
        <dbReference type="ARBA" id="ARBA00022801"/>
    </source>
</evidence>
<dbReference type="Gene3D" id="2.40.260.10">
    <property type="entry name" value="Sortase"/>
    <property type="match status" value="1"/>
</dbReference>
<comment type="caution">
    <text evidence="2">The sequence shown here is derived from an EMBL/GenBank/DDBJ whole genome shotgun (WGS) entry which is preliminary data.</text>
</comment>
<accession>A0A0G0ETV4</accession>
<dbReference type="EMBL" id="LBSA01000007">
    <property type="protein sequence ID" value="KKQ10273.1"/>
    <property type="molecule type" value="Genomic_DNA"/>
</dbReference>
<evidence type="ECO:0008006" key="4">
    <source>
        <dbReference type="Google" id="ProtNLM"/>
    </source>
</evidence>
<gene>
    <name evidence="2" type="ORF">US19_C0007G0018</name>
</gene>
<dbReference type="GO" id="GO:0016787">
    <property type="term" value="F:hydrolase activity"/>
    <property type="evidence" value="ECO:0007669"/>
    <property type="project" value="UniProtKB-KW"/>
</dbReference>
<proteinExistence type="predicted"/>
<dbReference type="Pfam" id="PF04203">
    <property type="entry name" value="Sortase"/>
    <property type="match status" value="1"/>
</dbReference>
<keyword evidence="1" id="KW-0378">Hydrolase</keyword>
<evidence type="ECO:0000313" key="2">
    <source>
        <dbReference type="EMBL" id="KKQ10273.1"/>
    </source>
</evidence>
<dbReference type="InterPro" id="IPR005754">
    <property type="entry name" value="Sortase"/>
</dbReference>
<reference evidence="2 3" key="1">
    <citation type="journal article" date="2015" name="Nature">
        <title>rRNA introns, odd ribosomes, and small enigmatic genomes across a large radiation of phyla.</title>
        <authorList>
            <person name="Brown C.T."/>
            <person name="Hug L.A."/>
            <person name="Thomas B.C."/>
            <person name="Sharon I."/>
            <person name="Castelle C.J."/>
            <person name="Singh A."/>
            <person name="Wilkins M.J."/>
            <person name="Williams K.H."/>
            <person name="Banfield J.F."/>
        </authorList>
    </citation>
    <scope>NUCLEOTIDE SEQUENCE [LARGE SCALE GENOMIC DNA]</scope>
</reference>
<name>A0A0G0ETV4_9BACT</name>
<sequence length="179" mass="19830">MLKSLANPLKLLGIILISLSLISIFQRYSPTRLSFAFDPDSQNISSINSSQTPQRIQIENLNINLPIEPSSIKNSKLEISSRGVSYLTSTPLPGQTGNSILYGHNYTNILGNLTKIKPGDIVRIYYTDGSFKDFEVSYTLEVSPKDSKVLENSTDTRITLYTCSGFLDTKRFVAVAISN</sequence>
<dbReference type="SUPFAM" id="SSF63817">
    <property type="entry name" value="Sortase"/>
    <property type="match status" value="1"/>
</dbReference>
<evidence type="ECO:0000313" key="3">
    <source>
        <dbReference type="Proteomes" id="UP000034492"/>
    </source>
</evidence>